<accession>A0A9P5N540</accession>
<name>A0A9P5N540_9AGAM</name>
<evidence type="ECO:0000313" key="2">
    <source>
        <dbReference type="EMBL" id="KAF8486337.1"/>
    </source>
</evidence>
<reference evidence="2" key="1">
    <citation type="submission" date="2019-10" db="EMBL/GenBank/DDBJ databases">
        <authorList>
            <consortium name="DOE Joint Genome Institute"/>
            <person name="Kuo A."/>
            <person name="Miyauchi S."/>
            <person name="Kiss E."/>
            <person name="Drula E."/>
            <person name="Kohler A."/>
            <person name="Sanchez-Garcia M."/>
            <person name="Andreopoulos B."/>
            <person name="Barry K.W."/>
            <person name="Bonito G."/>
            <person name="Buee M."/>
            <person name="Carver A."/>
            <person name="Chen C."/>
            <person name="Cichocki N."/>
            <person name="Clum A."/>
            <person name="Culley D."/>
            <person name="Crous P.W."/>
            <person name="Fauchery L."/>
            <person name="Girlanda M."/>
            <person name="Hayes R."/>
            <person name="Keri Z."/>
            <person name="LaButti K."/>
            <person name="Lipzen A."/>
            <person name="Lombard V."/>
            <person name="Magnuson J."/>
            <person name="Maillard F."/>
            <person name="Morin E."/>
            <person name="Murat C."/>
            <person name="Nolan M."/>
            <person name="Ohm R."/>
            <person name="Pangilinan J."/>
            <person name="Pereira M."/>
            <person name="Perotto S."/>
            <person name="Peter M."/>
            <person name="Riley R."/>
            <person name="Sitrit Y."/>
            <person name="Stielow B."/>
            <person name="Szollosi G."/>
            <person name="Zifcakova L."/>
            <person name="Stursova M."/>
            <person name="Spatafora J.W."/>
            <person name="Tedersoo L."/>
            <person name="Vaario L.-M."/>
            <person name="Yamada A."/>
            <person name="Yan M."/>
            <person name="Wang P."/>
            <person name="Xu J."/>
            <person name="Bruns T."/>
            <person name="Baldrian P."/>
            <person name="Vilgalys R."/>
            <person name="Henrissat B."/>
            <person name="Grigoriev I.V."/>
            <person name="Hibbett D."/>
            <person name="Nagy L.G."/>
            <person name="Martin F.M."/>
        </authorList>
    </citation>
    <scope>NUCLEOTIDE SEQUENCE</scope>
    <source>
        <strain evidence="2">Prilba</strain>
    </source>
</reference>
<feature type="compositionally biased region" description="Polar residues" evidence="1">
    <location>
        <begin position="216"/>
        <end position="231"/>
    </location>
</feature>
<organism evidence="2 3">
    <name type="scientific">Russula ochroleuca</name>
    <dbReference type="NCBI Taxonomy" id="152965"/>
    <lineage>
        <taxon>Eukaryota</taxon>
        <taxon>Fungi</taxon>
        <taxon>Dikarya</taxon>
        <taxon>Basidiomycota</taxon>
        <taxon>Agaricomycotina</taxon>
        <taxon>Agaricomycetes</taxon>
        <taxon>Russulales</taxon>
        <taxon>Russulaceae</taxon>
        <taxon>Russula</taxon>
    </lineage>
</organism>
<sequence length="304" mass="32234">MEQESATREFAGWRFRSFSRRPENNDKSLARQWGCRFLSDGGAVLGDAQLAQSCLERFEPFGPFDGRLGPPSRVGCWYRPFQHNLVFLAAVVGPFRGLRLGDKLSLVSLDAPAAAASTTDSALSMPPHVWTLVAHAHVGNRGGWEVHTVSMKRCLRDGAMVGSNSTARRNWQPVGKACQRSQHEVAIVGQQAAAAAAARGTADGNSNRSAEAASGGSISPQPANNSNVGQRTATATAAQMTASGGEHIPHEASIVGEHVATATPGSPSRIASGRVHGVTTSSRNFLVYVCRRLFPDPLDVGVIV</sequence>
<dbReference type="EMBL" id="WHVB01000002">
    <property type="protein sequence ID" value="KAF8486337.1"/>
    <property type="molecule type" value="Genomic_DNA"/>
</dbReference>
<dbReference type="AlphaFoldDB" id="A0A9P5N540"/>
<feature type="compositionally biased region" description="Low complexity" evidence="1">
    <location>
        <begin position="232"/>
        <end position="242"/>
    </location>
</feature>
<reference evidence="2" key="2">
    <citation type="journal article" date="2020" name="Nat. Commun.">
        <title>Large-scale genome sequencing of mycorrhizal fungi provides insights into the early evolution of symbiotic traits.</title>
        <authorList>
            <person name="Miyauchi S."/>
            <person name="Kiss E."/>
            <person name="Kuo A."/>
            <person name="Drula E."/>
            <person name="Kohler A."/>
            <person name="Sanchez-Garcia M."/>
            <person name="Morin E."/>
            <person name="Andreopoulos B."/>
            <person name="Barry K.W."/>
            <person name="Bonito G."/>
            <person name="Buee M."/>
            <person name="Carver A."/>
            <person name="Chen C."/>
            <person name="Cichocki N."/>
            <person name="Clum A."/>
            <person name="Culley D."/>
            <person name="Crous P.W."/>
            <person name="Fauchery L."/>
            <person name="Girlanda M."/>
            <person name="Hayes R.D."/>
            <person name="Keri Z."/>
            <person name="LaButti K."/>
            <person name="Lipzen A."/>
            <person name="Lombard V."/>
            <person name="Magnuson J."/>
            <person name="Maillard F."/>
            <person name="Murat C."/>
            <person name="Nolan M."/>
            <person name="Ohm R.A."/>
            <person name="Pangilinan J."/>
            <person name="Pereira M.F."/>
            <person name="Perotto S."/>
            <person name="Peter M."/>
            <person name="Pfister S."/>
            <person name="Riley R."/>
            <person name="Sitrit Y."/>
            <person name="Stielow J.B."/>
            <person name="Szollosi G."/>
            <person name="Zifcakova L."/>
            <person name="Stursova M."/>
            <person name="Spatafora J.W."/>
            <person name="Tedersoo L."/>
            <person name="Vaario L.M."/>
            <person name="Yamada A."/>
            <person name="Yan M."/>
            <person name="Wang P."/>
            <person name="Xu J."/>
            <person name="Bruns T."/>
            <person name="Baldrian P."/>
            <person name="Vilgalys R."/>
            <person name="Dunand C."/>
            <person name="Henrissat B."/>
            <person name="Grigoriev I.V."/>
            <person name="Hibbett D."/>
            <person name="Nagy L.G."/>
            <person name="Martin F.M."/>
        </authorList>
    </citation>
    <scope>NUCLEOTIDE SEQUENCE</scope>
    <source>
        <strain evidence="2">Prilba</strain>
    </source>
</reference>
<gene>
    <name evidence="2" type="ORF">DFH94DRAFT_679033</name>
</gene>
<dbReference type="Proteomes" id="UP000759537">
    <property type="component" value="Unassembled WGS sequence"/>
</dbReference>
<protein>
    <submittedName>
        <fullName evidence="2">Uncharacterized protein</fullName>
    </submittedName>
</protein>
<evidence type="ECO:0000313" key="3">
    <source>
        <dbReference type="Proteomes" id="UP000759537"/>
    </source>
</evidence>
<feature type="region of interest" description="Disordered" evidence="1">
    <location>
        <begin position="198"/>
        <end position="243"/>
    </location>
</feature>
<evidence type="ECO:0000256" key="1">
    <source>
        <dbReference type="SAM" id="MobiDB-lite"/>
    </source>
</evidence>
<comment type="caution">
    <text evidence="2">The sequence shown here is derived from an EMBL/GenBank/DDBJ whole genome shotgun (WGS) entry which is preliminary data.</text>
</comment>
<proteinExistence type="predicted"/>
<keyword evidence="3" id="KW-1185">Reference proteome</keyword>